<keyword evidence="2" id="KW-1185">Reference proteome</keyword>
<name>A0ACA9LKE9_9GLOM</name>
<organism evidence="1 2">
    <name type="scientific">Acaulospora colombiana</name>
    <dbReference type="NCBI Taxonomy" id="27376"/>
    <lineage>
        <taxon>Eukaryota</taxon>
        <taxon>Fungi</taxon>
        <taxon>Fungi incertae sedis</taxon>
        <taxon>Mucoromycota</taxon>
        <taxon>Glomeromycotina</taxon>
        <taxon>Glomeromycetes</taxon>
        <taxon>Diversisporales</taxon>
        <taxon>Acaulosporaceae</taxon>
        <taxon>Acaulospora</taxon>
    </lineage>
</organism>
<proteinExistence type="predicted"/>
<comment type="caution">
    <text evidence="1">The sequence shown here is derived from an EMBL/GenBank/DDBJ whole genome shotgun (WGS) entry which is preliminary data.</text>
</comment>
<protein>
    <submittedName>
        <fullName evidence="1">9175_t:CDS:1</fullName>
    </submittedName>
</protein>
<dbReference type="EMBL" id="CAJVPT010006880">
    <property type="protein sequence ID" value="CAG8535547.1"/>
    <property type="molecule type" value="Genomic_DNA"/>
</dbReference>
<dbReference type="Proteomes" id="UP000789525">
    <property type="component" value="Unassembled WGS sequence"/>
</dbReference>
<reference evidence="1" key="1">
    <citation type="submission" date="2021-06" db="EMBL/GenBank/DDBJ databases">
        <authorList>
            <person name="Kallberg Y."/>
            <person name="Tangrot J."/>
            <person name="Rosling A."/>
        </authorList>
    </citation>
    <scope>NUCLEOTIDE SEQUENCE</scope>
    <source>
        <strain evidence="1">CL356</strain>
    </source>
</reference>
<sequence>MPLKVLVGTYNVNTQEIDQDLSSWLFPLNGFSDSSANTSTTTLVNKPDIIALGFQEFIPLPHSLLATDTERLDHCANLIERTIFLNTKESYTQLVKASYVGLVLFIYTRDRSITGLIQSYEISTAGVGLFWIGNKGGLGARIVLNQESVTDWREIDGRNINDENMSENELVLCFVVAHLAPHSHNTQRRNQDFRNICERLIFTNSEQQYILRQEEEIIVNDESLSEDGSTNTPLIPRNQFKDNQKNNKMDSLACCKDREYFTIYDSDFLFFFGDLNYRIELDEQLPQIHRNALGNRNNISLHSTNHLTVEKLLNLLHENQHIRLRNHDQLTREVKSGKVLNGFEEGELNFLPTYKFHRGSEHEFDAVKKIPGWCDRIFYFWHKEGDDNTKREVPIKLNYYISHPSYTLSDHKPVSAFFTIPTLSSVPLISPTSHDQLDSFRVITEKRPRTFNSPFTVDRNIRTKFIIGEMAAKVSGSVWWVFGTRQGIEVCLMSSVTLVIVWWMVKKFYDI</sequence>
<gene>
    <name evidence="1" type="ORF">ACOLOM_LOCUS4255</name>
</gene>
<accession>A0ACA9LKE9</accession>
<evidence type="ECO:0000313" key="1">
    <source>
        <dbReference type="EMBL" id="CAG8535547.1"/>
    </source>
</evidence>
<evidence type="ECO:0000313" key="2">
    <source>
        <dbReference type="Proteomes" id="UP000789525"/>
    </source>
</evidence>